<dbReference type="EMBL" id="CP078093">
    <property type="protein sequence ID" value="QXM06866.1"/>
    <property type="molecule type" value="Genomic_DNA"/>
</dbReference>
<keyword evidence="3" id="KW-1185">Reference proteome</keyword>
<gene>
    <name evidence="2" type="ORF">KVH43_03845</name>
</gene>
<accession>A0ABX8RDM6</accession>
<evidence type="ECO:0000313" key="2">
    <source>
        <dbReference type="EMBL" id="QXM06866.1"/>
    </source>
</evidence>
<protein>
    <recommendedName>
        <fullName evidence="1">DUF7922 domain-containing protein</fullName>
    </recommendedName>
</protein>
<dbReference type="RefSeq" id="WP_218283559.1">
    <property type="nucleotide sequence ID" value="NZ_CP078093.1"/>
</dbReference>
<reference evidence="2" key="1">
    <citation type="submission" date="2021-07" db="EMBL/GenBank/DDBJ databases">
        <title>Complete genome sequence of Crassaminicella sp. 143-21, isolated from a deep-sea hydrothermal vent.</title>
        <authorList>
            <person name="Li X."/>
        </authorList>
    </citation>
    <scope>NUCLEOTIDE SEQUENCE</scope>
    <source>
        <strain evidence="2">143-21</strain>
    </source>
</reference>
<feature type="domain" description="DUF7922" evidence="1">
    <location>
        <begin position="10"/>
        <end position="136"/>
    </location>
</feature>
<dbReference type="Proteomes" id="UP000886818">
    <property type="component" value="Chromosome"/>
</dbReference>
<organism evidence="2 3">
    <name type="scientific">Crassaminicella indica</name>
    <dbReference type="NCBI Taxonomy" id="2855394"/>
    <lineage>
        <taxon>Bacteria</taxon>
        <taxon>Bacillati</taxon>
        <taxon>Bacillota</taxon>
        <taxon>Clostridia</taxon>
        <taxon>Eubacteriales</taxon>
        <taxon>Clostridiaceae</taxon>
        <taxon>Crassaminicella</taxon>
    </lineage>
</organism>
<sequence length="425" mass="50659">MDNRKYRRYFIILDKEDDGFENKQGKKPKGYAKIETKNGKGVLSQYIQNMKYFDNGEYIYRGYLIGTKDGKQLHADNGVFVIDENGKGELTWKFDPNNVDGKGNSLSDFNVIAIVAESAEKREKWEAPLVGFIDKKRVDWKHVLKNGHKIQEKLEVSKEQIIEKKAVQEIHDSNEEVKEAIVEKEDLKVEEVEHIEKEVEDIHKEALKEESVEAIGPMEQKTEGQKEVKVKKEEFTEEYPHKDSNDQHERIDYGEMKYYDCKNPHQYYHQYFKMICGYVENILKYYKEIEPFEKNIDDCRWWRIDFSQQTLYRNFLPFYGYVNNMYCYIPYKHYMGYYPQQVYKYKHYIFGIKSDKNNDPIYYLYGIPGRFIFNDQPYEGMTGFVYWHPIEDKSPEKGDYGYWILHIDAKTGKVAIPLKPTIPPR</sequence>
<evidence type="ECO:0000259" key="1">
    <source>
        <dbReference type="Pfam" id="PF25538"/>
    </source>
</evidence>
<proteinExistence type="predicted"/>
<dbReference type="InterPro" id="IPR057682">
    <property type="entry name" value="DUF7922"/>
</dbReference>
<dbReference type="Pfam" id="PF25538">
    <property type="entry name" value="DUF7922"/>
    <property type="match status" value="1"/>
</dbReference>
<name>A0ABX8RDM6_9CLOT</name>
<evidence type="ECO:0000313" key="3">
    <source>
        <dbReference type="Proteomes" id="UP000886818"/>
    </source>
</evidence>